<organism evidence="2">
    <name type="scientific">Clastoptera arizonana</name>
    <name type="common">Arizona spittle bug</name>
    <dbReference type="NCBI Taxonomy" id="38151"/>
    <lineage>
        <taxon>Eukaryota</taxon>
        <taxon>Metazoa</taxon>
        <taxon>Ecdysozoa</taxon>
        <taxon>Arthropoda</taxon>
        <taxon>Hexapoda</taxon>
        <taxon>Insecta</taxon>
        <taxon>Pterygota</taxon>
        <taxon>Neoptera</taxon>
        <taxon>Paraneoptera</taxon>
        <taxon>Hemiptera</taxon>
        <taxon>Auchenorrhyncha</taxon>
        <taxon>Cercopoidea</taxon>
        <taxon>Clastopteridae</taxon>
        <taxon>Clastoptera</taxon>
    </lineage>
</organism>
<evidence type="ECO:0000313" key="2">
    <source>
        <dbReference type="EMBL" id="JAS13815.1"/>
    </source>
</evidence>
<dbReference type="EMBL" id="GEDC01013145">
    <property type="protein sequence ID" value="JAS24153.1"/>
    <property type="molecule type" value="Transcribed_RNA"/>
</dbReference>
<sequence>MKLMYLKIIFSFGALTPIASGFINNMAIYLSNTAKESIKICNLILDDLNNRLWFYKLKHEIYKNDILTQYFNIDYVFEKLRTDVDRYSKEDERYIALKNTKKALDDVYYILESYDVKNITEKIHICFKVIKEMEETLKLKENIPTRLDTNWKRWEKKKFLKL</sequence>
<protein>
    <submittedName>
        <fullName evidence="2">Uncharacterized protein</fullName>
    </submittedName>
</protein>
<dbReference type="EMBL" id="GEDC01024394">
    <property type="protein sequence ID" value="JAS12904.1"/>
    <property type="molecule type" value="Transcribed_RNA"/>
</dbReference>
<name>A0A1B6CKE0_9HEMI</name>
<dbReference type="AlphaFoldDB" id="A0A1B6CKE0"/>
<evidence type="ECO:0000313" key="1">
    <source>
        <dbReference type="EMBL" id="JAS12904.1"/>
    </source>
</evidence>
<accession>A0A1B6CKE0</accession>
<evidence type="ECO:0000313" key="3">
    <source>
        <dbReference type="EMBL" id="JAS24153.1"/>
    </source>
</evidence>
<reference evidence="2" key="1">
    <citation type="submission" date="2015-12" db="EMBL/GenBank/DDBJ databases">
        <title>De novo transcriptome assembly of four potential Pierce s Disease insect vectors from Arizona vineyards.</title>
        <authorList>
            <person name="Tassone E.E."/>
        </authorList>
    </citation>
    <scope>NUCLEOTIDE SEQUENCE</scope>
</reference>
<proteinExistence type="predicted"/>
<dbReference type="EMBL" id="GEDC01023483">
    <property type="protein sequence ID" value="JAS13815.1"/>
    <property type="molecule type" value="Transcribed_RNA"/>
</dbReference>
<gene>
    <name evidence="1" type="ORF">g.3584</name>
    <name evidence="2" type="ORF">g.3585</name>
    <name evidence="3" type="ORF">g.3586</name>
</gene>